<keyword evidence="9" id="KW-0472">Membrane</keyword>
<feature type="transmembrane region" description="Helical" evidence="9">
    <location>
        <begin position="443"/>
        <end position="459"/>
    </location>
</feature>
<dbReference type="PROSITE" id="PS00523">
    <property type="entry name" value="SULFATASE_1"/>
    <property type="match status" value="1"/>
</dbReference>
<dbReference type="PANTHER" id="PTHR42693">
    <property type="entry name" value="ARYLSULFATASE FAMILY MEMBER"/>
    <property type="match status" value="1"/>
</dbReference>
<evidence type="ECO:0000256" key="9">
    <source>
        <dbReference type="SAM" id="Phobius"/>
    </source>
</evidence>
<dbReference type="SUPFAM" id="SSF53649">
    <property type="entry name" value="Alkaline phosphatase-like"/>
    <property type="match status" value="1"/>
</dbReference>
<dbReference type="InterPro" id="IPR000917">
    <property type="entry name" value="Sulfatase_N"/>
</dbReference>
<dbReference type="PROSITE" id="PS00678">
    <property type="entry name" value="WD_REPEATS_1"/>
    <property type="match status" value="2"/>
</dbReference>
<keyword evidence="4" id="KW-0479">Metal-binding</keyword>
<accession>A0AAF5D3Q5</accession>
<dbReference type="GO" id="GO:0046872">
    <property type="term" value="F:metal ion binding"/>
    <property type="evidence" value="ECO:0007669"/>
    <property type="project" value="UniProtKB-KW"/>
</dbReference>
<name>A0AAF5D3Q5_STRER</name>
<feature type="repeat" description="WD" evidence="8">
    <location>
        <begin position="175"/>
        <end position="189"/>
    </location>
</feature>
<evidence type="ECO:0000256" key="7">
    <source>
        <dbReference type="ARBA" id="ARBA00022837"/>
    </source>
</evidence>
<dbReference type="InterPro" id="IPR015943">
    <property type="entry name" value="WD40/YVTN_repeat-like_dom_sf"/>
</dbReference>
<dbReference type="WBParaSite" id="TCONS_00005245.p1">
    <property type="protein sequence ID" value="TCONS_00005245.p1"/>
    <property type="gene ID" value="XLOC_003576"/>
</dbReference>
<keyword evidence="9" id="KW-0812">Transmembrane</keyword>
<feature type="transmembrane region" description="Helical" evidence="9">
    <location>
        <begin position="418"/>
        <end position="436"/>
    </location>
</feature>
<dbReference type="Gene3D" id="3.40.720.10">
    <property type="entry name" value="Alkaline Phosphatase, subunit A"/>
    <property type="match status" value="1"/>
</dbReference>
<keyword evidence="3 8" id="KW-0853">WD repeat</keyword>
<dbReference type="InterPro" id="IPR036322">
    <property type="entry name" value="WD40_repeat_dom_sf"/>
</dbReference>
<keyword evidence="5" id="KW-0677">Repeat</keyword>
<organism evidence="11 12">
    <name type="scientific">Strongyloides stercoralis</name>
    <name type="common">Threadworm</name>
    <dbReference type="NCBI Taxonomy" id="6248"/>
    <lineage>
        <taxon>Eukaryota</taxon>
        <taxon>Metazoa</taxon>
        <taxon>Ecdysozoa</taxon>
        <taxon>Nematoda</taxon>
        <taxon>Chromadorea</taxon>
        <taxon>Rhabditida</taxon>
        <taxon>Tylenchina</taxon>
        <taxon>Panagrolaimomorpha</taxon>
        <taxon>Strongyloidoidea</taxon>
        <taxon>Strongyloididae</taxon>
        <taxon>Strongyloides</taxon>
    </lineage>
</organism>
<evidence type="ECO:0000259" key="10">
    <source>
        <dbReference type="Pfam" id="PF00884"/>
    </source>
</evidence>
<evidence type="ECO:0000256" key="3">
    <source>
        <dbReference type="ARBA" id="ARBA00022574"/>
    </source>
</evidence>
<dbReference type="Pfam" id="PF00884">
    <property type="entry name" value="Sulfatase"/>
    <property type="match status" value="1"/>
</dbReference>
<dbReference type="Pfam" id="PF00400">
    <property type="entry name" value="WD40"/>
    <property type="match status" value="2"/>
</dbReference>
<evidence type="ECO:0000256" key="6">
    <source>
        <dbReference type="ARBA" id="ARBA00022801"/>
    </source>
</evidence>
<evidence type="ECO:0000256" key="8">
    <source>
        <dbReference type="PROSITE-ProRule" id="PRU00221"/>
    </source>
</evidence>
<dbReference type="Pfam" id="PF14707">
    <property type="entry name" value="Sulfatase_C"/>
    <property type="match status" value="1"/>
</dbReference>
<dbReference type="PROSITE" id="PS00149">
    <property type="entry name" value="SULFATASE_2"/>
    <property type="match status" value="1"/>
</dbReference>
<dbReference type="InterPro" id="IPR024607">
    <property type="entry name" value="Sulfatase_CS"/>
</dbReference>
<protein>
    <submittedName>
        <fullName evidence="12">Sulfatase domain-containing protein</fullName>
    </submittedName>
</protein>
<evidence type="ECO:0000256" key="4">
    <source>
        <dbReference type="ARBA" id="ARBA00022723"/>
    </source>
</evidence>
<dbReference type="InterPro" id="IPR001680">
    <property type="entry name" value="WD40_rpt"/>
</dbReference>
<evidence type="ECO:0000256" key="1">
    <source>
        <dbReference type="ARBA" id="ARBA00001913"/>
    </source>
</evidence>
<dbReference type="InterPro" id="IPR017850">
    <property type="entry name" value="Alkaline_phosphatase_core_sf"/>
</dbReference>
<evidence type="ECO:0000313" key="12">
    <source>
        <dbReference type="WBParaSite" id="TCONS_00005245.p1"/>
    </source>
</evidence>
<evidence type="ECO:0000256" key="2">
    <source>
        <dbReference type="ARBA" id="ARBA00008779"/>
    </source>
</evidence>
<dbReference type="PANTHER" id="PTHR42693:SF15">
    <property type="entry name" value="ARYLSULFATASE"/>
    <property type="match status" value="1"/>
</dbReference>
<reference evidence="12" key="1">
    <citation type="submission" date="2024-02" db="UniProtKB">
        <authorList>
            <consortium name="WormBaseParasite"/>
        </authorList>
    </citation>
    <scope>IDENTIFICATION</scope>
</reference>
<keyword evidence="11" id="KW-1185">Reference proteome</keyword>
<dbReference type="Gene3D" id="2.130.10.10">
    <property type="entry name" value="YVTN repeat-like/Quinoprotein amine dehydrogenase"/>
    <property type="match status" value="1"/>
</dbReference>
<evidence type="ECO:0000313" key="11">
    <source>
        <dbReference type="Proteomes" id="UP000035681"/>
    </source>
</evidence>
<keyword evidence="9" id="KW-1133">Transmembrane helix</keyword>
<keyword evidence="7" id="KW-0106">Calcium</keyword>
<keyword evidence="6" id="KW-0378">Hydrolase</keyword>
<feature type="repeat" description="WD" evidence="8">
    <location>
        <begin position="209"/>
        <end position="250"/>
    </location>
</feature>
<feature type="domain" description="Sulfatase N-terminal" evidence="10">
    <location>
        <begin position="469"/>
        <end position="792"/>
    </location>
</feature>
<dbReference type="SMART" id="SM00320">
    <property type="entry name" value="WD40"/>
    <property type="match status" value="4"/>
</dbReference>
<dbReference type="InterPro" id="IPR019775">
    <property type="entry name" value="WD40_repeat_CS"/>
</dbReference>
<comment type="cofactor">
    <cofactor evidence="1">
        <name>Ca(2+)</name>
        <dbReference type="ChEBI" id="CHEBI:29108"/>
    </cofactor>
</comment>
<sequence length="981" mass="110701">MGSTSSKPPPPIIAKSSGPVYAIKTIGSRHFIIGGGGGAAKTGVPNEIELFLMSYNNFCKLGRSDRKNDCLMVAKKTASFKTNPHATMNMDVLKIGDVDGCKYLIAAGHDEYCNIYETTNFDLSEENENDIDDPSRLKFNFVDVAKFITDKKTDGGYQKCVRFDKSTNNINKYRMATGGGDGNIRIWDVTEFLNDKNPLNKKKPIHIFNNAHDGDVDDIDICGNGRHLFSVGSDNKTFLWDIEQCRKVTEISLPKSMIGIFKIRSGRFVNFNKSNGNVIFVTAINQIKQSRKRICYLALWVYLSESKEARIITMKEIGNESISTLAVSNCGNFTAVGTIEGSVGIYNTHTMDQLYFSPATHKIFVTGVEFLPNKSYDSLCKLPGVALNNKASVLSLSADQTIQLHSVPYTKPPSTSKFLVTLSFSLLILYFILSWLMNIVAMLSLYNFVYPTIIFFFILQKNVLTIDNPNIVVLMVDDMGYGDLNSYGNPSQEYNEIDQMIREGRKFTSAYSADSMCSPSRAGFLTGKLPIRLGVVGGSRVFLPSDKGGLPKDIKIMSEMLKDNGYFTGMIGKWHMGINKYNHSDGEYLPTKRGFDYVGLNLPYTNVWECDPTGKYYKFGPDNKLCFLYKNNQILQQPIKFENLTKRLLDDWMKFLDDRMMDDQNSSPFFFYFSFPHIHTTQFADYPFHGTSKRGILGDNLNEMAWAVGKVLESLKVAKIEKKTLVILLSDHGPHVELCNNGGSTGGLKGGKSNSYEGGFRIPLVAWMPGTIPPGTASDKIISAMDFYPTFAAISSRSRVSKISTKREETFDGINIWPELVGKNFKRRHITRGSEDEYLESINYKRPIFFYCNKHLMAIRRGDFKIHFKTSPIFLNSTNDKKLENFCPNGKPKNDWYVSQTCPDKDLITHNPPLIYNISKDPYELYPLKDNKIIQMIREVFKEIMDKHKQSITPVPDQLGNYDSNVIPCCDPPKCYCDKLI</sequence>
<dbReference type="SUPFAM" id="SSF50978">
    <property type="entry name" value="WD40 repeat-like"/>
    <property type="match status" value="1"/>
</dbReference>
<proteinExistence type="inferred from homology"/>
<dbReference type="PROSITE" id="PS50082">
    <property type="entry name" value="WD_REPEATS_2"/>
    <property type="match status" value="2"/>
</dbReference>
<dbReference type="Gene3D" id="3.30.1120.10">
    <property type="match status" value="1"/>
</dbReference>
<dbReference type="GO" id="GO:0004065">
    <property type="term" value="F:arylsulfatase activity"/>
    <property type="evidence" value="ECO:0007669"/>
    <property type="project" value="TreeGrafter"/>
</dbReference>
<evidence type="ECO:0000256" key="5">
    <source>
        <dbReference type="ARBA" id="ARBA00022737"/>
    </source>
</evidence>
<dbReference type="AlphaFoldDB" id="A0AAF5D3Q5"/>
<dbReference type="InterPro" id="IPR050738">
    <property type="entry name" value="Sulfatase"/>
</dbReference>
<dbReference type="Proteomes" id="UP000035681">
    <property type="component" value="Unplaced"/>
</dbReference>
<comment type="similarity">
    <text evidence="2">Belongs to the sulfatase family.</text>
</comment>